<evidence type="ECO:0000313" key="4">
    <source>
        <dbReference type="Proteomes" id="UP000186336"/>
    </source>
</evidence>
<gene>
    <name evidence="3" type="ORF">BWR18_17060</name>
</gene>
<keyword evidence="1" id="KW-0472">Membrane</keyword>
<dbReference type="Pfam" id="PF02517">
    <property type="entry name" value="Rce1-like"/>
    <property type="match status" value="1"/>
</dbReference>
<dbReference type="STRING" id="299262.BWR18_17060"/>
<dbReference type="KEGG" id="tom:BWR18_17060"/>
<dbReference type="InterPro" id="IPR003675">
    <property type="entry name" value="Rce1/LyrA-like_dom"/>
</dbReference>
<sequence length="302" mass="32364">MGVLSFDYRPHARFIDPARDRAQLWRLGLGVVLVAGFFLVLSNLVFGTILGVLDPQTASAVVRDAQTGRTAGGMLLLLFQLGLLAVAASMVVVMVHKRRPATLIGPIGLAIRQFGAVLFMMVLLTIALWLLPPYDMGEGTLTLNMSVGRWLVLLPIAVVAVLIQIGAEEIVFRGYLQQQLAARFRSPLIWMIAPAALFGAGHYLPDSAGSNALTIALWATMFGILMADLTARSGTLGPAMAVHFANNISAMVLTATPDEMSGLALYVLPFGMGDEAAMAAWLPVDFGFMLVSWLAARLAIRA</sequence>
<keyword evidence="3" id="KW-0645">Protease</keyword>
<keyword evidence="1" id="KW-1133">Transmembrane helix</keyword>
<feature type="domain" description="CAAX prenyl protease 2/Lysostaphin resistance protein A-like" evidence="2">
    <location>
        <begin position="153"/>
        <end position="248"/>
    </location>
</feature>
<feature type="transmembrane region" description="Helical" evidence="1">
    <location>
        <begin position="107"/>
        <end position="130"/>
    </location>
</feature>
<evidence type="ECO:0000313" key="3">
    <source>
        <dbReference type="EMBL" id="APX13202.1"/>
    </source>
</evidence>
<dbReference type="GO" id="GO:0006508">
    <property type="term" value="P:proteolysis"/>
    <property type="evidence" value="ECO:0007669"/>
    <property type="project" value="UniProtKB-KW"/>
</dbReference>
<feature type="transmembrane region" description="Helical" evidence="1">
    <location>
        <begin position="236"/>
        <end position="256"/>
    </location>
</feature>
<feature type="transmembrane region" description="Helical" evidence="1">
    <location>
        <begin position="73"/>
        <end position="95"/>
    </location>
</feature>
<dbReference type="Proteomes" id="UP000186336">
    <property type="component" value="Chromosome"/>
</dbReference>
<feature type="transmembrane region" description="Helical" evidence="1">
    <location>
        <begin position="150"/>
        <end position="167"/>
    </location>
</feature>
<accession>A0A1P8MZ02</accession>
<protein>
    <submittedName>
        <fullName evidence="3">CAAX protease</fullName>
    </submittedName>
</protein>
<feature type="transmembrane region" description="Helical" evidence="1">
    <location>
        <begin position="27"/>
        <end position="53"/>
    </location>
</feature>
<keyword evidence="4" id="KW-1185">Reference proteome</keyword>
<dbReference type="AlphaFoldDB" id="A0A1P8MZ02"/>
<dbReference type="OrthoDB" id="7171777at2"/>
<reference evidence="3 4" key="1">
    <citation type="submission" date="2017-01" db="EMBL/GenBank/DDBJ databases">
        <title>Complete genome of Tateyamaria omphalii DOK1-4 isolated from seawater in Dokdo.</title>
        <authorList>
            <person name="Kim J.H."/>
            <person name="Chi W.-J."/>
        </authorList>
    </citation>
    <scope>NUCLEOTIDE SEQUENCE [LARGE SCALE GENOMIC DNA]</scope>
    <source>
        <strain evidence="3 4">DOK1-4</strain>
    </source>
</reference>
<feature type="transmembrane region" description="Helical" evidence="1">
    <location>
        <begin position="276"/>
        <end position="296"/>
    </location>
</feature>
<keyword evidence="3" id="KW-0378">Hydrolase</keyword>
<feature type="transmembrane region" description="Helical" evidence="1">
    <location>
        <begin position="188"/>
        <end position="205"/>
    </location>
</feature>
<dbReference type="GO" id="GO:0080120">
    <property type="term" value="P:CAAX-box protein maturation"/>
    <property type="evidence" value="ECO:0007669"/>
    <property type="project" value="UniProtKB-ARBA"/>
</dbReference>
<dbReference type="RefSeq" id="WP_076629636.1">
    <property type="nucleotide sequence ID" value="NZ_CP019312.1"/>
</dbReference>
<dbReference type="EMBL" id="CP019312">
    <property type="protein sequence ID" value="APX13202.1"/>
    <property type="molecule type" value="Genomic_DNA"/>
</dbReference>
<dbReference type="GO" id="GO:0004175">
    <property type="term" value="F:endopeptidase activity"/>
    <property type="evidence" value="ECO:0007669"/>
    <property type="project" value="UniProtKB-ARBA"/>
</dbReference>
<evidence type="ECO:0000256" key="1">
    <source>
        <dbReference type="SAM" id="Phobius"/>
    </source>
</evidence>
<evidence type="ECO:0000259" key="2">
    <source>
        <dbReference type="Pfam" id="PF02517"/>
    </source>
</evidence>
<keyword evidence="1" id="KW-0812">Transmembrane</keyword>
<feature type="transmembrane region" description="Helical" evidence="1">
    <location>
        <begin position="211"/>
        <end position="229"/>
    </location>
</feature>
<name>A0A1P8MZ02_9RHOB</name>
<organism evidence="3 4">
    <name type="scientific">Tateyamaria omphalii</name>
    <dbReference type="NCBI Taxonomy" id="299262"/>
    <lineage>
        <taxon>Bacteria</taxon>
        <taxon>Pseudomonadati</taxon>
        <taxon>Pseudomonadota</taxon>
        <taxon>Alphaproteobacteria</taxon>
        <taxon>Rhodobacterales</taxon>
        <taxon>Roseobacteraceae</taxon>
        <taxon>Tateyamaria</taxon>
    </lineage>
</organism>
<proteinExistence type="predicted"/>